<protein>
    <submittedName>
        <fullName evidence="15">General secretion pathway protein D</fullName>
    </submittedName>
</protein>
<dbReference type="EMBL" id="FORA01000001">
    <property type="protein sequence ID" value="SFI65346.1"/>
    <property type="molecule type" value="Genomic_DNA"/>
</dbReference>
<evidence type="ECO:0000256" key="4">
    <source>
        <dbReference type="ARBA" id="ARBA00022452"/>
    </source>
</evidence>
<gene>
    <name evidence="15" type="ORF">SAMN04488095_1477</name>
</gene>
<sequence length="670" mass="71325">MPLLSLQRPGRALLVFSAVAFLSGCIGGDPQASRTSPLLANLPGGESGGNSAADRFRAAFDGPTGSQRRLGTDRFSNLPEGPNRDPISVSEDGAFTLNLVDVPIEEAARAVLGTALKKTYTVQPGVGGAFTLQTSRPLSERELLETFQAVLEINDATLQVSDDLFTILPRAGAAQRIARPGEASPIGTNVIAVPLQFIATAEMVRLLEPIAGEGLRLQAIPNRNILLVSGTRTEIDAALEAINLFDVDVMEGKSVGVYRLRAAEPEAVVEELRLIFENQEGGSLQNLVTFVPSKRLGAVIVITSRSRYLAEAERWVRDLDRTAGGTRRRPVVYDMQNRSAEDLAPILGEMLAEVSEEEGLGVDGQARVVADDTRNAIIVWGNDGEQESFSRLISELDSTPVQVLLEATIAEVSLNDELDFGLRYFFESGDLRGTFTDSGSGSVGANFPGLSFVFQGSSASVALNALASVTDVNVVSSPSLMVLDNQEARLQIGDEVPIATQQVVDTADVSAPVVNTISFRDTGIILQVEPRVSSSGQVILDIEQEVSSVSSTTTSGIDSPTISTRRVETTVVVGDGQTIALGGLIQESGNRTNSKVPGLGDAPVVGALFRNRSDRVQKTELLILITPRVIRNGHESRSTTTELRRRLGGADGLIRTGIAVPTTGHRIGQP</sequence>
<dbReference type="PRINTS" id="PR01032">
    <property type="entry name" value="PHAGEIV"/>
</dbReference>
<keyword evidence="6" id="KW-0732">Signal</keyword>
<evidence type="ECO:0000256" key="8">
    <source>
        <dbReference type="ARBA" id="ARBA00023136"/>
    </source>
</evidence>
<keyword evidence="8" id="KW-0472">Membrane</keyword>
<name>A0A1I3JYV0_9RHOB</name>
<evidence type="ECO:0000256" key="1">
    <source>
        <dbReference type="ARBA" id="ARBA00004442"/>
    </source>
</evidence>
<dbReference type="Pfam" id="PF03958">
    <property type="entry name" value="Secretin_N"/>
    <property type="match status" value="2"/>
</dbReference>
<dbReference type="GO" id="GO:0009279">
    <property type="term" value="C:cell outer membrane"/>
    <property type="evidence" value="ECO:0007669"/>
    <property type="project" value="UniProtKB-SubCell"/>
</dbReference>
<dbReference type="PANTHER" id="PTHR30332:SF25">
    <property type="entry name" value="SECRETIN XPSD"/>
    <property type="match status" value="1"/>
</dbReference>
<feature type="region of interest" description="Disordered" evidence="11">
    <location>
        <begin position="37"/>
        <end position="89"/>
    </location>
</feature>
<evidence type="ECO:0000256" key="9">
    <source>
        <dbReference type="ARBA" id="ARBA00023237"/>
    </source>
</evidence>
<dbReference type="PANTHER" id="PTHR30332">
    <property type="entry name" value="PROBABLE GENERAL SECRETION PATHWAY PROTEIN D"/>
    <property type="match status" value="1"/>
</dbReference>
<keyword evidence="9" id="KW-0998">Cell outer membrane</keyword>
<evidence type="ECO:0000259" key="12">
    <source>
        <dbReference type="Pfam" id="PF00263"/>
    </source>
</evidence>
<feature type="domain" description="NolW-like" evidence="13">
    <location>
        <begin position="192"/>
        <end position="249"/>
    </location>
</feature>
<dbReference type="InterPro" id="IPR013356">
    <property type="entry name" value="T2SS_GspD"/>
</dbReference>
<feature type="domain" description="Type II/III secretion system secretin-like" evidence="12">
    <location>
        <begin position="465"/>
        <end position="631"/>
    </location>
</feature>
<dbReference type="Pfam" id="PF00263">
    <property type="entry name" value="Secretin"/>
    <property type="match status" value="1"/>
</dbReference>
<reference evidence="15 16" key="1">
    <citation type="submission" date="2016-10" db="EMBL/GenBank/DDBJ databases">
        <authorList>
            <person name="de Groot N.N."/>
        </authorList>
    </citation>
    <scope>NUCLEOTIDE SEQUENCE [LARGE SCALE GENOMIC DNA]</scope>
    <source>
        <strain evidence="15 16">DSM 19073</strain>
    </source>
</reference>
<dbReference type="Pfam" id="PF21305">
    <property type="entry name" value="type_II_gspD_N0"/>
    <property type="match status" value="1"/>
</dbReference>
<dbReference type="NCBIfam" id="TIGR02517">
    <property type="entry name" value="type_II_gspD"/>
    <property type="match status" value="1"/>
</dbReference>
<keyword evidence="3 10" id="KW-0813">Transport</keyword>
<evidence type="ECO:0000259" key="13">
    <source>
        <dbReference type="Pfam" id="PF03958"/>
    </source>
</evidence>
<dbReference type="InterPro" id="IPR050810">
    <property type="entry name" value="Bact_Secretion_Sys_Channel"/>
</dbReference>
<dbReference type="GO" id="GO:0015628">
    <property type="term" value="P:protein secretion by the type II secretion system"/>
    <property type="evidence" value="ECO:0007669"/>
    <property type="project" value="InterPro"/>
</dbReference>
<evidence type="ECO:0000256" key="6">
    <source>
        <dbReference type="ARBA" id="ARBA00022729"/>
    </source>
</evidence>
<evidence type="ECO:0000256" key="7">
    <source>
        <dbReference type="ARBA" id="ARBA00022927"/>
    </source>
</evidence>
<evidence type="ECO:0000313" key="15">
    <source>
        <dbReference type="EMBL" id="SFI65346.1"/>
    </source>
</evidence>
<dbReference type="InterPro" id="IPR049371">
    <property type="entry name" value="GspD-like_N0"/>
</dbReference>
<evidence type="ECO:0000313" key="16">
    <source>
        <dbReference type="Proteomes" id="UP000199110"/>
    </source>
</evidence>
<evidence type="ECO:0000256" key="5">
    <source>
        <dbReference type="ARBA" id="ARBA00022692"/>
    </source>
</evidence>
<dbReference type="GO" id="GO:0015627">
    <property type="term" value="C:type II protein secretion system complex"/>
    <property type="evidence" value="ECO:0007669"/>
    <property type="project" value="InterPro"/>
</dbReference>
<dbReference type="InterPro" id="IPR038591">
    <property type="entry name" value="NolW-like_sf"/>
</dbReference>
<comment type="similarity">
    <text evidence="2">Belongs to the bacterial secretin family. GSP D subfamily.</text>
</comment>
<evidence type="ECO:0000256" key="2">
    <source>
        <dbReference type="ARBA" id="ARBA00006980"/>
    </source>
</evidence>
<proteinExistence type="inferred from homology"/>
<dbReference type="OrthoDB" id="9775455at2"/>
<comment type="subcellular location">
    <subcellularLocation>
        <location evidence="1 10">Cell outer membrane</location>
    </subcellularLocation>
</comment>
<evidence type="ECO:0000256" key="11">
    <source>
        <dbReference type="SAM" id="MobiDB-lite"/>
    </source>
</evidence>
<dbReference type="RefSeq" id="WP_092778475.1">
    <property type="nucleotide sequence ID" value="NZ_FORA01000001.1"/>
</dbReference>
<keyword evidence="4" id="KW-1134">Transmembrane beta strand</keyword>
<keyword evidence="16" id="KW-1185">Reference proteome</keyword>
<evidence type="ECO:0000256" key="10">
    <source>
        <dbReference type="RuleBase" id="RU004004"/>
    </source>
</evidence>
<accession>A0A1I3JYV0</accession>
<dbReference type="AlphaFoldDB" id="A0A1I3JYV0"/>
<dbReference type="InterPro" id="IPR004846">
    <property type="entry name" value="T2SS/T3SS_dom"/>
</dbReference>
<evidence type="ECO:0000259" key="14">
    <source>
        <dbReference type="Pfam" id="PF21305"/>
    </source>
</evidence>
<dbReference type="Proteomes" id="UP000199110">
    <property type="component" value="Unassembled WGS sequence"/>
</dbReference>
<keyword evidence="5" id="KW-0812">Transmembrane</keyword>
<organism evidence="15 16">
    <name type="scientific">Jannaschia pohangensis</name>
    <dbReference type="NCBI Taxonomy" id="390807"/>
    <lineage>
        <taxon>Bacteria</taxon>
        <taxon>Pseudomonadati</taxon>
        <taxon>Pseudomonadota</taxon>
        <taxon>Alphaproteobacteria</taxon>
        <taxon>Rhodobacterales</taxon>
        <taxon>Roseobacteraceae</taxon>
        <taxon>Jannaschia</taxon>
    </lineage>
</organism>
<dbReference type="InterPro" id="IPR005644">
    <property type="entry name" value="NolW-like"/>
</dbReference>
<keyword evidence="7" id="KW-0653">Protein transport</keyword>
<feature type="domain" description="NolW-like" evidence="13">
    <location>
        <begin position="332"/>
        <end position="399"/>
    </location>
</feature>
<dbReference type="PRINTS" id="PR00811">
    <property type="entry name" value="BCTERIALGSPD"/>
</dbReference>
<dbReference type="STRING" id="390807.SAMN04488095_1477"/>
<evidence type="ECO:0000256" key="3">
    <source>
        <dbReference type="ARBA" id="ARBA00022448"/>
    </source>
</evidence>
<dbReference type="InterPro" id="IPR001775">
    <property type="entry name" value="GspD/PilQ"/>
</dbReference>
<feature type="domain" description="GspD-like N0" evidence="14">
    <location>
        <begin position="97"/>
        <end position="159"/>
    </location>
</feature>
<dbReference type="Gene3D" id="3.30.1370.120">
    <property type="match status" value="3"/>
</dbReference>